<feature type="non-terminal residue" evidence="1">
    <location>
        <position position="1"/>
    </location>
</feature>
<dbReference type="EMBL" id="JADBGQ010000001">
    <property type="protein sequence ID" value="KAG5414917.1"/>
    <property type="molecule type" value="Genomic_DNA"/>
</dbReference>
<gene>
    <name evidence="1" type="primary">A01g506130.1_BraROA</name>
    <name evidence="1" type="ORF">IGI04_002484</name>
</gene>
<proteinExistence type="predicted"/>
<evidence type="ECO:0000313" key="2">
    <source>
        <dbReference type="Proteomes" id="UP000823674"/>
    </source>
</evidence>
<sequence>LRTAGEPLNQLENFVPDTTCNGNETVDLLKEYPSSQDLRRIEDWNWNGYWFALFTEKQNRRRRRSEARTTETEASGWRRFAREAYGGGRTLDEESGNGDCVEREETRFTWRLKENDF</sequence>
<evidence type="ECO:0000313" key="1">
    <source>
        <dbReference type="EMBL" id="KAG5414917.1"/>
    </source>
</evidence>
<organism evidence="1 2">
    <name type="scientific">Brassica rapa subsp. trilocularis</name>
    <dbReference type="NCBI Taxonomy" id="1813537"/>
    <lineage>
        <taxon>Eukaryota</taxon>
        <taxon>Viridiplantae</taxon>
        <taxon>Streptophyta</taxon>
        <taxon>Embryophyta</taxon>
        <taxon>Tracheophyta</taxon>
        <taxon>Spermatophyta</taxon>
        <taxon>Magnoliopsida</taxon>
        <taxon>eudicotyledons</taxon>
        <taxon>Gunneridae</taxon>
        <taxon>Pentapetalae</taxon>
        <taxon>rosids</taxon>
        <taxon>malvids</taxon>
        <taxon>Brassicales</taxon>
        <taxon>Brassicaceae</taxon>
        <taxon>Brassiceae</taxon>
        <taxon>Brassica</taxon>
    </lineage>
</organism>
<name>A0ABQ7NVN9_BRACM</name>
<accession>A0ABQ7NVN9</accession>
<keyword evidence="2" id="KW-1185">Reference proteome</keyword>
<reference evidence="1 2" key="1">
    <citation type="submission" date="2021-03" db="EMBL/GenBank/DDBJ databases">
        <authorList>
            <person name="King G.J."/>
            <person name="Bancroft I."/>
            <person name="Baten A."/>
            <person name="Bloomfield J."/>
            <person name="Borpatragohain P."/>
            <person name="He Z."/>
            <person name="Irish N."/>
            <person name="Irwin J."/>
            <person name="Liu K."/>
            <person name="Mauleon R.P."/>
            <person name="Moore J."/>
            <person name="Morris R."/>
            <person name="Ostergaard L."/>
            <person name="Wang B."/>
            <person name="Wells R."/>
        </authorList>
    </citation>
    <scope>NUCLEOTIDE SEQUENCE [LARGE SCALE GENOMIC DNA]</scope>
    <source>
        <strain evidence="1">R-o-18</strain>
        <tissue evidence="1">Leaf</tissue>
    </source>
</reference>
<protein>
    <submittedName>
        <fullName evidence="1">Uncharacterized protein</fullName>
    </submittedName>
</protein>
<dbReference type="Proteomes" id="UP000823674">
    <property type="component" value="Chromosome A01"/>
</dbReference>
<comment type="caution">
    <text evidence="1">The sequence shown here is derived from an EMBL/GenBank/DDBJ whole genome shotgun (WGS) entry which is preliminary data.</text>
</comment>